<dbReference type="PANTHER" id="PTHR28265:SF1">
    <property type="entry name" value="MAINTENANCE OF TELOMERE CAPPING PROTEIN 1"/>
    <property type="match status" value="1"/>
</dbReference>
<dbReference type="Pfam" id="PF10310">
    <property type="entry name" value="DUF5427"/>
    <property type="match status" value="1"/>
</dbReference>
<organism evidence="2 3">
    <name type="scientific">Steccherinum ochraceum</name>
    <dbReference type="NCBI Taxonomy" id="92696"/>
    <lineage>
        <taxon>Eukaryota</taxon>
        <taxon>Fungi</taxon>
        <taxon>Dikarya</taxon>
        <taxon>Basidiomycota</taxon>
        <taxon>Agaricomycotina</taxon>
        <taxon>Agaricomycetes</taxon>
        <taxon>Polyporales</taxon>
        <taxon>Steccherinaceae</taxon>
        <taxon>Steccherinum</taxon>
    </lineage>
</organism>
<feature type="compositionally biased region" description="Low complexity" evidence="1">
    <location>
        <begin position="29"/>
        <end position="42"/>
    </location>
</feature>
<dbReference type="Proteomes" id="UP000292702">
    <property type="component" value="Unassembled WGS sequence"/>
</dbReference>
<evidence type="ECO:0000313" key="3">
    <source>
        <dbReference type="Proteomes" id="UP000292702"/>
    </source>
</evidence>
<comment type="caution">
    <text evidence="2">The sequence shown here is derived from an EMBL/GenBank/DDBJ whole genome shotgun (WGS) entry which is preliminary data.</text>
</comment>
<gene>
    <name evidence="2" type="ORF">EIP91_005057</name>
</gene>
<dbReference type="PANTHER" id="PTHR28265">
    <property type="entry name" value="MAINTENANCE OF TELOMERE CAPPING PROTEIN 1"/>
    <property type="match status" value="1"/>
</dbReference>
<dbReference type="EMBL" id="RWJN01000028">
    <property type="protein sequence ID" value="TCD70075.1"/>
    <property type="molecule type" value="Genomic_DNA"/>
</dbReference>
<accession>A0A4R0RU70</accession>
<reference evidence="2 3" key="1">
    <citation type="submission" date="2018-11" db="EMBL/GenBank/DDBJ databases">
        <title>Genome assembly of Steccherinum ochraceum LE-BIN_3174, the white-rot fungus of the Steccherinaceae family (The Residual Polyporoid clade, Polyporales, Basidiomycota).</title>
        <authorList>
            <person name="Fedorova T.V."/>
            <person name="Glazunova O.A."/>
            <person name="Landesman E.O."/>
            <person name="Moiseenko K.V."/>
            <person name="Psurtseva N.V."/>
            <person name="Savinova O.S."/>
            <person name="Shakhova N.V."/>
            <person name="Tyazhelova T.V."/>
            <person name="Vasina D.V."/>
        </authorList>
    </citation>
    <scope>NUCLEOTIDE SEQUENCE [LARGE SCALE GENOMIC DNA]</scope>
    <source>
        <strain evidence="2 3">LE-BIN_3174</strain>
    </source>
</reference>
<evidence type="ECO:0000313" key="2">
    <source>
        <dbReference type="EMBL" id="TCD70075.1"/>
    </source>
</evidence>
<protein>
    <recommendedName>
        <fullName evidence="4">Maintenance of telomere capping protein 1</fullName>
    </recommendedName>
</protein>
<dbReference type="InterPro" id="IPR018814">
    <property type="entry name" value="DUF5427"/>
</dbReference>
<dbReference type="OrthoDB" id="5594977at2759"/>
<name>A0A4R0RU70_9APHY</name>
<keyword evidence="3" id="KW-1185">Reference proteome</keyword>
<evidence type="ECO:0000256" key="1">
    <source>
        <dbReference type="SAM" id="MobiDB-lite"/>
    </source>
</evidence>
<sequence length="445" mass="48204">MAGKAKSKQEEALQFLDDLDSFQPPPAPASATPPGGSTTPAAGEEEVYAFIDEITQKSSAPPRPSFSHADRPPSRAGTPTLRKTVGERVKVGAPVPLLPNSGSVSPAPALSRGASPISRSPSATAATPAAVRDARQEVPASGSSGWGWGSVWNSASVVIQQARTVVDEQVKNLPKNEQARKWGEGVLEYAKAAQLDKIGQDFRRVGLSTLTDLLNVVAPPISEHEVIQVWLSHDMQGYEGVETLVYRAFARILEQVEGGDLVVNRGDESRPKDTDEKRELNAVDGLEAALKLAQANLDEIVKRNVQPPQAEHTAQNPTTLSYVYLRIQPFLTTLTLPAQPAPAEGETKAPAETETSQLQFLLYLSDPHHQITHSTTTQAVPGKWLELWDQYDWVEDLVVEAIRVGVEVIGQEYIVSRMGWDKKKSTEVEEEATPEPPVVAVTEAS</sequence>
<feature type="compositionally biased region" description="Low complexity" evidence="1">
    <location>
        <begin position="114"/>
        <end position="131"/>
    </location>
</feature>
<evidence type="ECO:0008006" key="4">
    <source>
        <dbReference type="Google" id="ProtNLM"/>
    </source>
</evidence>
<dbReference type="STRING" id="92696.A0A4R0RU70"/>
<dbReference type="AlphaFoldDB" id="A0A4R0RU70"/>
<proteinExistence type="predicted"/>
<feature type="region of interest" description="Disordered" evidence="1">
    <location>
        <begin position="423"/>
        <end position="445"/>
    </location>
</feature>
<feature type="region of interest" description="Disordered" evidence="1">
    <location>
        <begin position="1"/>
        <end position="144"/>
    </location>
</feature>